<dbReference type="EMBL" id="MNUO01000127">
    <property type="protein sequence ID" value="OIN95792.1"/>
    <property type="molecule type" value="Genomic_DNA"/>
</dbReference>
<dbReference type="GO" id="GO:0006281">
    <property type="term" value="P:DNA repair"/>
    <property type="evidence" value="ECO:0007669"/>
    <property type="project" value="UniProtKB-KW"/>
</dbReference>
<dbReference type="Gene3D" id="1.10.150.20">
    <property type="entry name" value="5' to 3' exonuclease, C-terminal subdomain"/>
    <property type="match status" value="2"/>
</dbReference>
<keyword evidence="8 14" id="KW-0862">Zinc</keyword>
<comment type="caution">
    <text evidence="17">The sequence shown here is derived from an EMBL/GenBank/DDBJ whole genome shotgun (WGS) entry which is preliminary data.</text>
</comment>
<dbReference type="InterPro" id="IPR018239">
    <property type="entry name" value="DNA_ligase_AS"/>
</dbReference>
<protein>
    <recommendedName>
        <fullName evidence="3 14">DNA ligase</fullName>
        <ecNumber evidence="2 14">6.5.1.2</ecNumber>
    </recommendedName>
    <alternativeName>
        <fullName evidence="14">Polydeoxyribonucleotide synthase [NAD(+)]</fullName>
    </alternativeName>
</protein>
<dbReference type="FunFam" id="1.10.287.610:FF:000002">
    <property type="entry name" value="DNA ligase"/>
    <property type="match status" value="1"/>
</dbReference>
<dbReference type="Gene3D" id="3.40.50.10190">
    <property type="entry name" value="BRCT domain"/>
    <property type="match status" value="1"/>
</dbReference>
<dbReference type="Pfam" id="PF03119">
    <property type="entry name" value="DNA_ligase_ZBD"/>
    <property type="match status" value="1"/>
</dbReference>
<comment type="caution">
    <text evidence="14">Lacks conserved residue(s) required for the propagation of feature annotation.</text>
</comment>
<dbReference type="PANTHER" id="PTHR23389">
    <property type="entry name" value="CHROMOSOME TRANSMISSION FIDELITY FACTOR 18"/>
    <property type="match status" value="1"/>
</dbReference>
<dbReference type="Gene3D" id="1.10.287.610">
    <property type="entry name" value="Helix hairpin bin"/>
    <property type="match status" value="1"/>
</dbReference>
<dbReference type="InterPro" id="IPR041663">
    <property type="entry name" value="DisA/LigA_HHH"/>
</dbReference>
<comment type="catalytic activity">
    <reaction evidence="12 14 15">
        <text>NAD(+) + (deoxyribonucleotide)n-3'-hydroxyl + 5'-phospho-(deoxyribonucleotide)m = (deoxyribonucleotide)n+m + AMP + beta-nicotinamide D-nucleotide.</text>
        <dbReference type="EC" id="6.5.1.2"/>
    </reaction>
</comment>
<keyword evidence="5 14" id="KW-0235">DNA replication</keyword>
<evidence type="ECO:0000313" key="17">
    <source>
        <dbReference type="EMBL" id="OIN95792.1"/>
    </source>
</evidence>
<dbReference type="GO" id="GO:0003677">
    <property type="term" value="F:DNA binding"/>
    <property type="evidence" value="ECO:0007669"/>
    <property type="project" value="InterPro"/>
</dbReference>
<feature type="binding site" evidence="14">
    <location>
        <position position="295"/>
    </location>
    <ligand>
        <name>NAD(+)</name>
        <dbReference type="ChEBI" id="CHEBI:57540"/>
    </ligand>
</feature>
<dbReference type="InterPro" id="IPR013840">
    <property type="entry name" value="DNAligase_N"/>
</dbReference>
<evidence type="ECO:0000256" key="5">
    <source>
        <dbReference type="ARBA" id="ARBA00022705"/>
    </source>
</evidence>
<evidence type="ECO:0000256" key="9">
    <source>
        <dbReference type="ARBA" id="ARBA00022842"/>
    </source>
</evidence>
<dbReference type="SUPFAM" id="SSF47781">
    <property type="entry name" value="RuvA domain 2-like"/>
    <property type="match status" value="1"/>
</dbReference>
<dbReference type="FunFam" id="3.30.470.30:FF:000001">
    <property type="entry name" value="DNA ligase"/>
    <property type="match status" value="1"/>
</dbReference>
<keyword evidence="4 14" id="KW-0436">Ligase</keyword>
<dbReference type="Pfam" id="PF00533">
    <property type="entry name" value="BRCT"/>
    <property type="match status" value="1"/>
</dbReference>
<dbReference type="Gene3D" id="3.30.470.30">
    <property type="entry name" value="DNA ligase/mRNA capping enzyme"/>
    <property type="match status" value="1"/>
</dbReference>
<evidence type="ECO:0000256" key="7">
    <source>
        <dbReference type="ARBA" id="ARBA00022763"/>
    </source>
</evidence>
<evidence type="ECO:0000256" key="8">
    <source>
        <dbReference type="ARBA" id="ARBA00022833"/>
    </source>
</evidence>
<dbReference type="InterPro" id="IPR013839">
    <property type="entry name" value="DNAligase_adenylation"/>
</dbReference>
<keyword evidence="11 14" id="KW-0234">DNA repair</keyword>
<dbReference type="Pfam" id="PF22745">
    <property type="entry name" value="Nlig-Ia"/>
    <property type="match status" value="1"/>
</dbReference>
<dbReference type="PROSITE" id="PS01056">
    <property type="entry name" value="DNA_LIGASE_N2"/>
    <property type="match status" value="1"/>
</dbReference>
<dbReference type="PROSITE" id="PS01055">
    <property type="entry name" value="DNA_LIGASE_N1"/>
    <property type="match status" value="1"/>
</dbReference>
<feature type="binding site" evidence="14">
    <location>
        <position position="436"/>
    </location>
    <ligand>
        <name>Zn(2+)</name>
        <dbReference type="ChEBI" id="CHEBI:29105"/>
    </ligand>
</feature>
<gene>
    <name evidence="14 17" type="primary">ligA</name>
    <name evidence="17" type="ORF">AUJ66_08260</name>
</gene>
<dbReference type="Pfam" id="PF12826">
    <property type="entry name" value="HHH_2"/>
    <property type="match status" value="1"/>
</dbReference>
<accession>A0A1J4S901</accession>
<name>A0A1J4S901_9BACT</name>
<dbReference type="InterPro" id="IPR003583">
    <property type="entry name" value="Hlx-hairpin-Hlx_DNA-bd_motif"/>
</dbReference>
<dbReference type="PROSITE" id="PS50172">
    <property type="entry name" value="BRCT"/>
    <property type="match status" value="1"/>
</dbReference>
<evidence type="ECO:0000256" key="14">
    <source>
        <dbReference type="HAMAP-Rule" id="MF_01588"/>
    </source>
</evidence>
<dbReference type="GO" id="GO:0003911">
    <property type="term" value="F:DNA ligase (NAD+) activity"/>
    <property type="evidence" value="ECO:0007669"/>
    <property type="project" value="UniProtKB-UniRule"/>
</dbReference>
<dbReference type="NCBIfam" id="NF005932">
    <property type="entry name" value="PRK07956.1"/>
    <property type="match status" value="1"/>
</dbReference>
<dbReference type="CDD" id="cd00114">
    <property type="entry name" value="LIGANc"/>
    <property type="match status" value="1"/>
</dbReference>
<keyword evidence="10 14" id="KW-0520">NAD</keyword>
<dbReference type="AlphaFoldDB" id="A0A1J4S901"/>
<evidence type="ECO:0000256" key="11">
    <source>
        <dbReference type="ARBA" id="ARBA00023204"/>
    </source>
</evidence>
<feature type="binding site" evidence="14">
    <location>
        <position position="179"/>
    </location>
    <ligand>
        <name>NAD(+)</name>
        <dbReference type="ChEBI" id="CHEBI:57540"/>
    </ligand>
</feature>
<dbReference type="InterPro" id="IPR012340">
    <property type="entry name" value="NA-bd_OB-fold"/>
</dbReference>
<feature type="domain" description="BRCT" evidence="16">
    <location>
        <begin position="591"/>
        <end position="668"/>
    </location>
</feature>
<evidence type="ECO:0000259" key="16">
    <source>
        <dbReference type="PROSITE" id="PS50172"/>
    </source>
</evidence>
<evidence type="ECO:0000256" key="15">
    <source>
        <dbReference type="RuleBase" id="RU000618"/>
    </source>
</evidence>
<dbReference type="NCBIfam" id="TIGR00575">
    <property type="entry name" value="dnlj"/>
    <property type="match status" value="1"/>
</dbReference>
<dbReference type="Proteomes" id="UP000182278">
    <property type="component" value="Unassembled WGS sequence"/>
</dbReference>
<comment type="cofactor">
    <cofactor evidence="14">
        <name>Mg(2+)</name>
        <dbReference type="ChEBI" id="CHEBI:18420"/>
    </cofactor>
    <cofactor evidence="14">
        <name>Mn(2+)</name>
        <dbReference type="ChEBI" id="CHEBI:29035"/>
    </cofactor>
</comment>
<keyword evidence="14" id="KW-0464">Manganese</keyword>
<dbReference type="HAMAP" id="MF_01588">
    <property type="entry name" value="DNA_ligase_A"/>
    <property type="match status" value="1"/>
</dbReference>
<dbReference type="InterPro" id="IPR004149">
    <property type="entry name" value="Znf_DNAligase_C4"/>
</dbReference>
<dbReference type="InterPro" id="IPR036420">
    <property type="entry name" value="BRCT_dom_sf"/>
</dbReference>
<dbReference type="SUPFAM" id="SSF50249">
    <property type="entry name" value="Nucleic acid-binding proteins"/>
    <property type="match status" value="1"/>
</dbReference>
<keyword evidence="9 14" id="KW-0460">Magnesium</keyword>
<keyword evidence="6 14" id="KW-0479">Metal-binding</keyword>
<evidence type="ECO:0000256" key="13">
    <source>
        <dbReference type="ARBA" id="ARBA00060881"/>
    </source>
</evidence>
<dbReference type="EC" id="6.5.1.2" evidence="2 14"/>
<evidence type="ECO:0000313" key="18">
    <source>
        <dbReference type="Proteomes" id="UP000182278"/>
    </source>
</evidence>
<evidence type="ECO:0000256" key="1">
    <source>
        <dbReference type="ARBA" id="ARBA00004067"/>
    </source>
</evidence>
<dbReference type="InterPro" id="IPR001679">
    <property type="entry name" value="DNA_ligase"/>
</dbReference>
<feature type="binding site" evidence="14">
    <location>
        <position position="319"/>
    </location>
    <ligand>
        <name>NAD(+)</name>
        <dbReference type="ChEBI" id="CHEBI:57540"/>
    </ligand>
</feature>
<keyword evidence="7 14" id="KW-0227">DNA damage</keyword>
<dbReference type="FunFam" id="2.40.50.140:FF:000012">
    <property type="entry name" value="DNA ligase"/>
    <property type="match status" value="1"/>
</dbReference>
<dbReference type="SUPFAM" id="SSF52113">
    <property type="entry name" value="BRCT domain"/>
    <property type="match status" value="1"/>
</dbReference>
<feature type="binding site" evidence="14">
    <location>
        <position position="416"/>
    </location>
    <ligand>
        <name>Zn(2+)</name>
        <dbReference type="ChEBI" id="CHEBI:29105"/>
    </ligand>
</feature>
<dbReference type="Gene3D" id="2.40.50.140">
    <property type="entry name" value="Nucleic acid-binding proteins"/>
    <property type="match status" value="1"/>
</dbReference>
<dbReference type="GO" id="GO:0046872">
    <property type="term" value="F:metal ion binding"/>
    <property type="evidence" value="ECO:0007669"/>
    <property type="project" value="UniProtKB-KW"/>
</dbReference>
<dbReference type="CDD" id="cd17748">
    <property type="entry name" value="BRCT_DNA_ligase_like"/>
    <property type="match status" value="1"/>
</dbReference>
<evidence type="ECO:0000256" key="4">
    <source>
        <dbReference type="ARBA" id="ARBA00022598"/>
    </source>
</evidence>
<organism evidence="17 18">
    <name type="scientific">Candidatus Desantisbacteria bacterium CG1_02_38_46</name>
    <dbReference type="NCBI Taxonomy" id="1817893"/>
    <lineage>
        <taxon>Bacteria</taxon>
        <taxon>Candidatus Desantisiibacteriota</taxon>
    </lineage>
</organism>
<dbReference type="GO" id="GO:0006260">
    <property type="term" value="P:DNA replication"/>
    <property type="evidence" value="ECO:0007669"/>
    <property type="project" value="UniProtKB-KW"/>
</dbReference>
<feature type="binding site" evidence="14">
    <location>
        <position position="413"/>
    </location>
    <ligand>
        <name>Zn(2+)</name>
        <dbReference type="ChEBI" id="CHEBI:29105"/>
    </ligand>
</feature>
<dbReference type="PANTHER" id="PTHR23389:SF9">
    <property type="entry name" value="DNA LIGASE"/>
    <property type="match status" value="1"/>
</dbReference>
<dbReference type="Gene3D" id="6.20.10.30">
    <property type="match status" value="1"/>
</dbReference>
<dbReference type="SMART" id="SM00278">
    <property type="entry name" value="HhH1"/>
    <property type="match status" value="3"/>
</dbReference>
<dbReference type="InterPro" id="IPR004150">
    <property type="entry name" value="NAD_DNA_ligase_OB"/>
</dbReference>
<evidence type="ECO:0000256" key="6">
    <source>
        <dbReference type="ARBA" id="ARBA00022723"/>
    </source>
</evidence>
<evidence type="ECO:0000256" key="3">
    <source>
        <dbReference type="ARBA" id="ARBA00013308"/>
    </source>
</evidence>
<proteinExistence type="inferred from homology"/>
<reference evidence="17 18" key="1">
    <citation type="journal article" date="2016" name="Environ. Microbiol.">
        <title>Genomic resolution of a cold subsurface aquifer community provides metabolic insights for novel microbes adapted to high CO concentrations.</title>
        <authorList>
            <person name="Probst A.J."/>
            <person name="Castelle C.J."/>
            <person name="Singh A."/>
            <person name="Brown C.T."/>
            <person name="Anantharaman K."/>
            <person name="Sharon I."/>
            <person name="Hug L.A."/>
            <person name="Burstein D."/>
            <person name="Emerson J.B."/>
            <person name="Thomas B.C."/>
            <person name="Banfield J.F."/>
        </authorList>
    </citation>
    <scope>NUCLEOTIDE SEQUENCE [LARGE SCALE GENOMIC DNA]</scope>
    <source>
        <strain evidence="17">CG1_02_38_46</strain>
    </source>
</reference>
<dbReference type="Pfam" id="PF03120">
    <property type="entry name" value="OB_DNA_ligase"/>
    <property type="match status" value="1"/>
</dbReference>
<dbReference type="PIRSF" id="PIRSF001604">
    <property type="entry name" value="LigA"/>
    <property type="match status" value="1"/>
</dbReference>
<feature type="binding site" evidence="14">
    <location>
        <begin position="81"/>
        <end position="82"/>
    </location>
    <ligand>
        <name>NAD(+)</name>
        <dbReference type="ChEBI" id="CHEBI:57540"/>
    </ligand>
</feature>
<evidence type="ECO:0000256" key="12">
    <source>
        <dbReference type="ARBA" id="ARBA00034005"/>
    </source>
</evidence>
<sequence length="668" mass="75573">MEDVKKKIEKLREEIRYHDYKYYVEDNPVISDAQYDKLMRQLQEFEEKYPGLVTPDSPTQRVSGKPLEKFGEVRHRIPMLSLANANSSEELTAFDSRIKRMLGIPMNRDRYKDIEYVAELKFDGLAISLAYERGILVNGSTRGDGFTGEEVTNNLKTIRSIPLRLMTKPPLPVIEVRGEVVMFTNDFKNLNREREKSGEPLFANPRNAAAGSVRQLDPSITAKRKLTMVSYGIGHSEGKTFSQHMEVLKYLKESGFMVNPNTSLCKSIQEAIGFCEKWEKKKESLSYNIDGIVIKVNNLDLQKRLGEVTRSPRWAIAYKFPAEQETTKIKDIIVQVGRTGALTPVAIMQPVEVGGVTVERATLHNEDEIKKKDVRVGDTVLIQRAGEVIPEVLKVIKEKRTGMEKPFVMPRHCPVCQADVYRPQGEVVSRCTGIACPAQIKERIKHWTSRNAMNIEGIGDAHIDEWVDSGLIKDPADLYFLKKEELLKFERMGDKLASNILNAIDKSRRTTLSRLIYAMGIRHAGEHIAEVLASHYDLGELRKATKEDLQKIQEIGPTIAESIEVFFKQKETEVFLNKLENAGLKISREKLISRKLEGKQFVLTGALSGFTRDEASKLIKQAGGRVTLSVSKNTDYVIAGTDSGSKYDKAKELHLKILNEEEFKKLIG</sequence>
<dbReference type="Pfam" id="PF01653">
    <property type="entry name" value="DNA_ligase_aden"/>
    <property type="match status" value="1"/>
</dbReference>
<feature type="active site" description="N6-AMP-lysine intermediate" evidence="14">
    <location>
        <position position="121"/>
    </location>
</feature>
<dbReference type="InterPro" id="IPR033136">
    <property type="entry name" value="DNA_ligase_CS"/>
</dbReference>
<evidence type="ECO:0000256" key="2">
    <source>
        <dbReference type="ARBA" id="ARBA00012722"/>
    </source>
</evidence>
<dbReference type="SMART" id="SM00292">
    <property type="entry name" value="BRCT"/>
    <property type="match status" value="1"/>
</dbReference>
<feature type="binding site" evidence="14">
    <location>
        <position position="119"/>
    </location>
    <ligand>
        <name>NAD(+)</name>
        <dbReference type="ChEBI" id="CHEBI:57540"/>
    </ligand>
</feature>
<feature type="binding site" evidence="14">
    <location>
        <position position="142"/>
    </location>
    <ligand>
        <name>NAD(+)</name>
        <dbReference type="ChEBI" id="CHEBI:57540"/>
    </ligand>
</feature>
<dbReference type="SUPFAM" id="SSF56091">
    <property type="entry name" value="DNA ligase/mRNA capping enzyme, catalytic domain"/>
    <property type="match status" value="1"/>
</dbReference>
<feature type="binding site" evidence="14">
    <location>
        <begin position="32"/>
        <end position="36"/>
    </location>
    <ligand>
        <name>NAD(+)</name>
        <dbReference type="ChEBI" id="CHEBI:57540"/>
    </ligand>
</feature>
<dbReference type="GO" id="GO:0005829">
    <property type="term" value="C:cytosol"/>
    <property type="evidence" value="ECO:0007669"/>
    <property type="project" value="TreeGrafter"/>
</dbReference>
<dbReference type="InterPro" id="IPR010994">
    <property type="entry name" value="RuvA_2-like"/>
</dbReference>
<comment type="similarity">
    <text evidence="13 14">Belongs to the NAD-dependent DNA ligase family. LigA subfamily.</text>
</comment>
<dbReference type="InterPro" id="IPR001357">
    <property type="entry name" value="BRCT_dom"/>
</dbReference>
<dbReference type="STRING" id="1817893.AUJ66_08260"/>
<evidence type="ECO:0000256" key="10">
    <source>
        <dbReference type="ARBA" id="ARBA00023027"/>
    </source>
</evidence>
<dbReference type="SMART" id="SM00532">
    <property type="entry name" value="LIGANc"/>
    <property type="match status" value="1"/>
</dbReference>
<dbReference type="FunFam" id="1.10.150.20:FF:000007">
    <property type="entry name" value="DNA ligase"/>
    <property type="match status" value="1"/>
</dbReference>
<comment type="function">
    <text evidence="1 14">DNA ligase that catalyzes the formation of phosphodiester linkages between 5'-phosphoryl and 3'-hydroxyl groups in double-stranded DNA using NAD as a coenzyme and as the energy source for the reaction. It is essential for DNA replication and repair of damaged DNA.</text>
</comment>